<comment type="caution">
    <text evidence="1">The sequence shown here is derived from an EMBL/GenBank/DDBJ whole genome shotgun (WGS) entry which is preliminary data.</text>
</comment>
<evidence type="ECO:0000313" key="1">
    <source>
        <dbReference type="EMBL" id="KAI9903425.1"/>
    </source>
</evidence>
<gene>
    <name evidence="1" type="ORF">N3K66_002777</name>
</gene>
<keyword evidence="2" id="KW-1185">Reference proteome</keyword>
<dbReference type="EMBL" id="CM047941">
    <property type="protein sequence ID" value="KAI9903425.1"/>
    <property type="molecule type" value="Genomic_DNA"/>
</dbReference>
<accession>A0ACC0VCI7</accession>
<evidence type="ECO:0000313" key="2">
    <source>
        <dbReference type="Proteomes" id="UP001163324"/>
    </source>
</evidence>
<organism evidence="1 2">
    <name type="scientific">Trichothecium roseum</name>
    <dbReference type="NCBI Taxonomy" id="47278"/>
    <lineage>
        <taxon>Eukaryota</taxon>
        <taxon>Fungi</taxon>
        <taxon>Dikarya</taxon>
        <taxon>Ascomycota</taxon>
        <taxon>Pezizomycotina</taxon>
        <taxon>Sordariomycetes</taxon>
        <taxon>Hypocreomycetidae</taxon>
        <taxon>Hypocreales</taxon>
        <taxon>Hypocreales incertae sedis</taxon>
        <taxon>Trichothecium</taxon>
    </lineage>
</organism>
<sequence length="736" mass="80326">MFHPQPTPMVAAAATAAATAAASASVIPQHANDNNFPSHISFPSSLAQQSNSPSLESNSIASSNLATYTSAGPPASAPHPHHTFISAPTISPNNHDSNDGFLACLNPIELAILGFNSDPSTDLGGSLSTDNGVAFPAARSSHHNQRLTVPRVASGRDTGSYRSAIRSLAKLPVTEVIGHRAGAVNGFESTYPSAGTKGASRILHKSPSVGSFSPSFSRHPFSGYIQPQQSTWITPATTSQPQSHQSLYHPVKMDDQDQHSLAAQEAAARAYEPNLEGPLVGNKQSSEAIAQQYAKADPIYVEKTMLLPRTYSHYRPIQGDGNCGWRAIGFLYCEKLIELGDKARIDSEAERHENMKPTLDDGSGFLEDFVDAMVNLLKAISDVLHDLHAAHRVLFEHFNDADLANPLVYYLRILAAHHLKANAAEYDAFVIGTGQGSGVVEFCQRNIEPVNMEIEQMGITALTHVLLKPVHIVLEIAYLDRSPGTETNTYRYPDEAKGRDLLPHESLVCLLYRPDHYDVLYRAASYQSHVPTAPVSVQVHRVGGLSNNADIAPTHSSLGAFSNTDYSTLAMIPGMGPVDSPISMDSPAPGMSVGNSFVAPQLNQNQWMPFYEDGAIPTRPHPPPAVTTPTPPYQVLAIRPQPDPENLRSNHLDQEPNAHLIPRHEGTASPASECTIRFSPLQYQYRQEPYPEPTFQVTTNTFKNSVWNRAHFGNPDFHPEEYNPEEFPSEHRRKKN</sequence>
<proteinExistence type="predicted"/>
<protein>
    <submittedName>
        <fullName evidence="1">Uncharacterized protein</fullName>
    </submittedName>
</protein>
<dbReference type="Proteomes" id="UP001163324">
    <property type="component" value="Chromosome 2"/>
</dbReference>
<reference evidence="1" key="1">
    <citation type="submission" date="2022-10" db="EMBL/GenBank/DDBJ databases">
        <title>Complete Genome of Trichothecium roseum strain YXFP-22015, a Plant Pathogen Isolated from Citrus.</title>
        <authorList>
            <person name="Wang Y."/>
            <person name="Zhu L."/>
        </authorList>
    </citation>
    <scope>NUCLEOTIDE SEQUENCE</scope>
    <source>
        <strain evidence="1">YXFP-22015</strain>
    </source>
</reference>
<name>A0ACC0VCI7_9HYPO</name>